<accession>L9ZYC7</accession>
<dbReference type="CDD" id="cd10456">
    <property type="entry name" value="GIY-YIG_UPF0213"/>
    <property type="match status" value="1"/>
</dbReference>
<dbReference type="Gene3D" id="3.40.1440.10">
    <property type="entry name" value="GIY-YIG endonuclease"/>
    <property type="match status" value="1"/>
</dbReference>
<sequence length="132" mass="14369">MSEPDATGHSAGGGQSERNGTSTDTGTNPDPDAGTEPDPDTGTEPDTEAADGRHIVYVLECTDGSLYTGYTTDLERRVAEHNAGEGAKYTRGRTPVEVCYHERYETRSAAMSREYEIKQLTRTQKVRLVGLE</sequence>
<proteinExistence type="predicted"/>
<dbReference type="SUPFAM" id="SSF82771">
    <property type="entry name" value="GIY-YIG endonuclease"/>
    <property type="match status" value="1"/>
</dbReference>
<dbReference type="OrthoDB" id="297764at2157"/>
<keyword evidence="4" id="KW-1185">Reference proteome</keyword>
<dbReference type="Proteomes" id="UP000011519">
    <property type="component" value="Unassembled WGS sequence"/>
</dbReference>
<organism evidence="3 4">
    <name type="scientific">Natrialba hulunbeirensis JCM 10989</name>
    <dbReference type="NCBI Taxonomy" id="1227493"/>
    <lineage>
        <taxon>Archaea</taxon>
        <taxon>Methanobacteriati</taxon>
        <taxon>Methanobacteriota</taxon>
        <taxon>Stenosarchaea group</taxon>
        <taxon>Halobacteria</taxon>
        <taxon>Halobacteriales</taxon>
        <taxon>Natrialbaceae</taxon>
        <taxon>Natrialba</taxon>
    </lineage>
</organism>
<evidence type="ECO:0000313" key="3">
    <source>
        <dbReference type="EMBL" id="ELY90607.1"/>
    </source>
</evidence>
<evidence type="ECO:0000259" key="2">
    <source>
        <dbReference type="PROSITE" id="PS50164"/>
    </source>
</evidence>
<dbReference type="STRING" id="1227493.C483_11121"/>
<comment type="caution">
    <text evidence="3">The sequence shown here is derived from an EMBL/GenBank/DDBJ whole genome shotgun (WGS) entry which is preliminary data.</text>
</comment>
<evidence type="ECO:0000256" key="1">
    <source>
        <dbReference type="SAM" id="MobiDB-lite"/>
    </source>
</evidence>
<dbReference type="EMBL" id="AOIM01000034">
    <property type="protein sequence ID" value="ELY90607.1"/>
    <property type="molecule type" value="Genomic_DNA"/>
</dbReference>
<evidence type="ECO:0000313" key="4">
    <source>
        <dbReference type="Proteomes" id="UP000011519"/>
    </source>
</evidence>
<protein>
    <submittedName>
        <fullName evidence="3">Excinuclease ABC subunit C</fullName>
    </submittedName>
</protein>
<reference evidence="3 4" key="1">
    <citation type="journal article" date="2014" name="PLoS Genet.">
        <title>Phylogenetically driven sequencing of extremely halophilic archaea reveals strategies for static and dynamic osmo-response.</title>
        <authorList>
            <person name="Becker E.A."/>
            <person name="Seitzer P.M."/>
            <person name="Tritt A."/>
            <person name="Larsen D."/>
            <person name="Krusor M."/>
            <person name="Yao A.I."/>
            <person name="Wu D."/>
            <person name="Madern D."/>
            <person name="Eisen J.A."/>
            <person name="Darling A.E."/>
            <person name="Facciotti M.T."/>
        </authorList>
    </citation>
    <scope>NUCLEOTIDE SEQUENCE [LARGE SCALE GENOMIC DNA]</scope>
    <source>
        <strain evidence="3 4">JCM 10989</strain>
    </source>
</reference>
<feature type="region of interest" description="Disordered" evidence="1">
    <location>
        <begin position="1"/>
        <end position="53"/>
    </location>
</feature>
<dbReference type="InterPro" id="IPR000305">
    <property type="entry name" value="GIY-YIG_endonuc"/>
</dbReference>
<dbReference type="PANTHER" id="PTHR34477:SF1">
    <property type="entry name" value="UPF0213 PROTEIN YHBQ"/>
    <property type="match status" value="1"/>
</dbReference>
<feature type="compositionally biased region" description="Acidic residues" evidence="1">
    <location>
        <begin position="33"/>
        <end position="49"/>
    </location>
</feature>
<gene>
    <name evidence="3" type="ORF">C483_11121</name>
</gene>
<name>L9ZYC7_9EURY</name>
<dbReference type="InterPro" id="IPR035901">
    <property type="entry name" value="GIY-YIG_endonuc_sf"/>
</dbReference>
<dbReference type="PROSITE" id="PS50164">
    <property type="entry name" value="GIY_YIG"/>
    <property type="match status" value="1"/>
</dbReference>
<dbReference type="PATRIC" id="fig|1227493.4.peg.2217"/>
<dbReference type="AlphaFoldDB" id="L9ZYC7"/>
<dbReference type="PANTHER" id="PTHR34477">
    <property type="entry name" value="UPF0213 PROTEIN YHBQ"/>
    <property type="match status" value="1"/>
</dbReference>
<feature type="compositionally biased region" description="Polar residues" evidence="1">
    <location>
        <begin position="16"/>
        <end position="28"/>
    </location>
</feature>
<dbReference type="InterPro" id="IPR050190">
    <property type="entry name" value="UPF0213_domain"/>
</dbReference>
<dbReference type="Pfam" id="PF01541">
    <property type="entry name" value="GIY-YIG"/>
    <property type="match status" value="1"/>
</dbReference>
<feature type="domain" description="GIY-YIG" evidence="2">
    <location>
        <begin position="52"/>
        <end position="127"/>
    </location>
</feature>